<accession>U4KUW1</accession>
<sequence>MADPQNQRQCDLEEIMGYGAQLVLNASTPRVSFESSIDICGDQI</sequence>
<organism evidence="1 2">
    <name type="scientific">Pyronema omphalodes (strain CBS 100304)</name>
    <name type="common">Pyronema confluens</name>
    <dbReference type="NCBI Taxonomy" id="1076935"/>
    <lineage>
        <taxon>Eukaryota</taxon>
        <taxon>Fungi</taxon>
        <taxon>Dikarya</taxon>
        <taxon>Ascomycota</taxon>
        <taxon>Pezizomycotina</taxon>
        <taxon>Pezizomycetes</taxon>
        <taxon>Pezizales</taxon>
        <taxon>Pyronemataceae</taxon>
        <taxon>Pyronema</taxon>
    </lineage>
</organism>
<keyword evidence="2" id="KW-1185">Reference proteome</keyword>
<evidence type="ECO:0000313" key="1">
    <source>
        <dbReference type="EMBL" id="CCX04596.1"/>
    </source>
</evidence>
<dbReference type="AlphaFoldDB" id="U4KUW1"/>
<gene>
    <name evidence="1" type="ORF">PCON_02962</name>
</gene>
<dbReference type="Proteomes" id="UP000018144">
    <property type="component" value="Unassembled WGS sequence"/>
</dbReference>
<name>U4KUW1_PYROM</name>
<dbReference type="EMBL" id="HF935210">
    <property type="protein sequence ID" value="CCX04596.1"/>
    <property type="molecule type" value="Genomic_DNA"/>
</dbReference>
<protein>
    <submittedName>
        <fullName evidence="1">Uncharacterized protein</fullName>
    </submittedName>
</protein>
<reference evidence="1 2" key="1">
    <citation type="journal article" date="2013" name="PLoS Genet.">
        <title>The genome and development-dependent transcriptomes of Pyronema confluens: a window into fungal evolution.</title>
        <authorList>
            <person name="Traeger S."/>
            <person name="Altegoer F."/>
            <person name="Freitag M."/>
            <person name="Gabaldon T."/>
            <person name="Kempken F."/>
            <person name="Kumar A."/>
            <person name="Marcet-Houben M."/>
            <person name="Poggeler S."/>
            <person name="Stajich J.E."/>
            <person name="Nowrousian M."/>
        </authorList>
    </citation>
    <scope>NUCLEOTIDE SEQUENCE [LARGE SCALE GENOMIC DNA]</scope>
    <source>
        <strain evidence="2">CBS 100304</strain>
        <tissue evidence="1">Vegetative mycelium</tissue>
    </source>
</reference>
<proteinExistence type="predicted"/>
<evidence type="ECO:0000313" key="2">
    <source>
        <dbReference type="Proteomes" id="UP000018144"/>
    </source>
</evidence>